<dbReference type="PROSITE" id="PS51257">
    <property type="entry name" value="PROKAR_LIPOPROTEIN"/>
    <property type="match status" value="1"/>
</dbReference>
<protein>
    <submittedName>
        <fullName evidence="2">Uncharacterized protein</fullName>
    </submittedName>
</protein>
<keyword evidence="3" id="KW-1185">Reference proteome</keyword>
<feature type="chain" id="PRO_5046171732" evidence="1">
    <location>
        <begin position="26"/>
        <end position="292"/>
    </location>
</feature>
<keyword evidence="1" id="KW-0732">Signal</keyword>
<dbReference type="EMBL" id="CP095855">
    <property type="protein sequence ID" value="UPK72797.1"/>
    <property type="molecule type" value="Genomic_DNA"/>
</dbReference>
<feature type="signal peptide" evidence="1">
    <location>
        <begin position="1"/>
        <end position="25"/>
    </location>
</feature>
<gene>
    <name evidence="2" type="ORF">MYF79_16010</name>
</gene>
<accession>A0ABY4IA71</accession>
<organism evidence="2 3">
    <name type="scientific">Chitinophaga filiformis</name>
    <name type="common">Myxococcus filiformis</name>
    <name type="synonym">Flexibacter filiformis</name>
    <dbReference type="NCBI Taxonomy" id="104663"/>
    <lineage>
        <taxon>Bacteria</taxon>
        <taxon>Pseudomonadati</taxon>
        <taxon>Bacteroidota</taxon>
        <taxon>Chitinophagia</taxon>
        <taxon>Chitinophagales</taxon>
        <taxon>Chitinophagaceae</taxon>
        <taxon>Chitinophaga</taxon>
    </lineage>
</organism>
<proteinExistence type="predicted"/>
<dbReference type="RefSeq" id="WP_247814971.1">
    <property type="nucleotide sequence ID" value="NZ_CP095855.1"/>
</dbReference>
<sequence>MNKLFSLLSLCAVAFLATTSTSCETDENPKPIDTVKIPVDTIVLSEKGKILTDTIWRYYEYYKNFQTSGSTLIWKSNRSVNTLDLHLNKVKFNKDGSYWEITEKGDSLKGTWHFTNNETQIVVNSTTTFTSDIRVLTANQFEWEVVNGTTYGVMMKRFPESDKTKTVTQLLTGKKWKYETYFYNFSLASADLVWRIGKPNNTFTAVDQLTVEYKADGTTVETYKNGTVVNGTWHLNAEGTRIIVTPDGGISFEADIKVLNANRFEWNRVDQNYYYYGEQIPADSSIGSASRY</sequence>
<reference evidence="2 3" key="1">
    <citation type="submission" date="2022-04" db="EMBL/GenBank/DDBJ databases">
        <title>The arsenic-methylating capacity of Chitinophaga filiformis YT5 during chitin decomposition.</title>
        <authorList>
            <person name="Chen G."/>
            <person name="Liang Y."/>
        </authorList>
    </citation>
    <scope>NUCLEOTIDE SEQUENCE [LARGE SCALE GENOMIC DNA]</scope>
    <source>
        <strain evidence="2 3">YT5</strain>
    </source>
</reference>
<dbReference type="Proteomes" id="UP000830198">
    <property type="component" value="Chromosome"/>
</dbReference>
<evidence type="ECO:0000313" key="2">
    <source>
        <dbReference type="EMBL" id="UPK72797.1"/>
    </source>
</evidence>
<evidence type="ECO:0000256" key="1">
    <source>
        <dbReference type="SAM" id="SignalP"/>
    </source>
</evidence>
<evidence type="ECO:0000313" key="3">
    <source>
        <dbReference type="Proteomes" id="UP000830198"/>
    </source>
</evidence>
<name>A0ABY4IA71_CHIFI</name>